<dbReference type="InterPro" id="IPR029057">
    <property type="entry name" value="PRTase-like"/>
</dbReference>
<evidence type="ECO:0000313" key="2">
    <source>
        <dbReference type="Proteomes" id="UP000515789"/>
    </source>
</evidence>
<organism evidence="1 2">
    <name type="scientific">Blautia producta</name>
    <dbReference type="NCBI Taxonomy" id="33035"/>
    <lineage>
        <taxon>Bacteria</taxon>
        <taxon>Bacillati</taxon>
        <taxon>Bacillota</taxon>
        <taxon>Clostridia</taxon>
        <taxon>Lachnospirales</taxon>
        <taxon>Lachnospiraceae</taxon>
        <taxon>Blautia</taxon>
    </lineage>
</organism>
<evidence type="ECO:0000313" key="1">
    <source>
        <dbReference type="EMBL" id="QMW76450.1"/>
    </source>
</evidence>
<dbReference type="CDD" id="cd06223">
    <property type="entry name" value="PRTases_typeI"/>
    <property type="match status" value="1"/>
</dbReference>
<dbReference type="GO" id="GO:0016757">
    <property type="term" value="F:glycosyltransferase activity"/>
    <property type="evidence" value="ECO:0007669"/>
    <property type="project" value="UniProtKB-KW"/>
</dbReference>
<protein>
    <submittedName>
        <fullName evidence="1">Phosphoribosyltransferase</fullName>
    </submittedName>
</protein>
<dbReference type="RefSeq" id="WP_018595571.1">
    <property type="nucleotide sequence ID" value="NZ_CABLBP010000003.1"/>
</dbReference>
<dbReference type="SUPFAM" id="SSF53271">
    <property type="entry name" value="PRTase-like"/>
    <property type="match status" value="1"/>
</dbReference>
<dbReference type="AlphaFoldDB" id="A0A7G5MPA7"/>
<dbReference type="EMBL" id="CP039126">
    <property type="protein sequence ID" value="QMW76450.1"/>
    <property type="molecule type" value="Genomic_DNA"/>
</dbReference>
<keyword evidence="1" id="KW-0808">Transferase</keyword>
<keyword evidence="1" id="KW-0328">Glycosyltransferase</keyword>
<accession>A0A7G5MPA7</accession>
<sequence length="402" mass="47232">MEKILFCNLDLLKRTFDGNDNPILHRTRNQFLNYAQELCSDEENHIYFISRDQKLLDSAEDYFVKKQGYSNFKFRLRERARDFVMQHRHHNNLFVFIGGKEVDFHMAVHTRSLFIVPTWIPMEEKAEFYGVHVDTPEQLFKFIRTLNNHENWYAQVKIEPNVTALSLMDGRYKYKAKTENERDMVEHFEQLLKLGQSRNYYDILLYHFLAGMTNSNLFDDIELFGMIPSSDCSLNSDIFGFMRQTRIIKGKHIPRNLTYGENLLLRKLPKQKAHLSYSTDQRAAMGAKEEFRTLCINPDFKNKINTLRKSGKFNVCIFDDYMTHGNSFNAVRNLLKQLGANQIIFVSLGNFGKPFQKKDYAINGDVYDIGYTYSPINSSIKSLIYNDMAKDEISELYDIFNS</sequence>
<dbReference type="Proteomes" id="UP000515789">
    <property type="component" value="Chromosome"/>
</dbReference>
<proteinExistence type="predicted"/>
<name>A0A7G5MPA7_9FIRM</name>
<reference evidence="1 2" key="1">
    <citation type="submission" date="2019-04" db="EMBL/GenBank/DDBJ databases">
        <authorList>
            <person name="Schori C."/>
            <person name="Ahrens C."/>
        </authorList>
    </citation>
    <scope>NUCLEOTIDE SEQUENCE [LARGE SCALE GENOMIC DNA]</scope>
    <source>
        <strain evidence="1 2">DSM 2950</strain>
    </source>
</reference>
<gene>
    <name evidence="1" type="ORF">E5259_01915</name>
</gene>
<dbReference type="InterPro" id="IPR000836">
    <property type="entry name" value="PRTase_dom"/>
</dbReference>